<name>A0A5E4QDV9_9NEOP</name>
<organism evidence="1 2">
    <name type="scientific">Leptidea sinapis</name>
    <dbReference type="NCBI Taxonomy" id="189913"/>
    <lineage>
        <taxon>Eukaryota</taxon>
        <taxon>Metazoa</taxon>
        <taxon>Ecdysozoa</taxon>
        <taxon>Arthropoda</taxon>
        <taxon>Hexapoda</taxon>
        <taxon>Insecta</taxon>
        <taxon>Pterygota</taxon>
        <taxon>Neoptera</taxon>
        <taxon>Endopterygota</taxon>
        <taxon>Lepidoptera</taxon>
        <taxon>Glossata</taxon>
        <taxon>Ditrysia</taxon>
        <taxon>Papilionoidea</taxon>
        <taxon>Pieridae</taxon>
        <taxon>Dismorphiinae</taxon>
        <taxon>Leptidea</taxon>
    </lineage>
</organism>
<evidence type="ECO:0000313" key="1">
    <source>
        <dbReference type="EMBL" id="VVC95714.1"/>
    </source>
</evidence>
<evidence type="ECO:0000313" key="2">
    <source>
        <dbReference type="Proteomes" id="UP000324832"/>
    </source>
</evidence>
<reference evidence="1 2" key="1">
    <citation type="submission" date="2017-07" db="EMBL/GenBank/DDBJ databases">
        <authorList>
            <person name="Talla V."/>
            <person name="Backstrom N."/>
        </authorList>
    </citation>
    <scope>NUCLEOTIDE SEQUENCE [LARGE SCALE GENOMIC DNA]</scope>
</reference>
<proteinExistence type="predicted"/>
<gene>
    <name evidence="1" type="ORF">LSINAPIS_LOCUS7369</name>
</gene>
<dbReference type="EMBL" id="FZQP02002437">
    <property type="protein sequence ID" value="VVC95714.1"/>
    <property type="molecule type" value="Genomic_DNA"/>
</dbReference>
<protein>
    <submittedName>
        <fullName evidence="1">Uncharacterized protein</fullName>
    </submittedName>
</protein>
<dbReference type="AlphaFoldDB" id="A0A5E4QDV9"/>
<dbReference type="Proteomes" id="UP000324832">
    <property type="component" value="Unassembled WGS sequence"/>
</dbReference>
<keyword evidence="2" id="KW-1185">Reference proteome</keyword>
<sequence length="121" mass="14088">MIAIALDEEEEENRRKKRKWVHEAWKLRESEGEFVRLYKELIKDERKYFEYFKMSESCFNILLQKLRKKLVKKFFDAAASVIRDKISSSPITSVMAGAGTDTDSTETTLTLTSVNTSIENV</sequence>
<accession>A0A5E4QDV9</accession>